<keyword evidence="3" id="KW-1185">Reference proteome</keyword>
<dbReference type="RefSeq" id="WP_169325446.1">
    <property type="nucleotide sequence ID" value="NZ_JABCJJ010000023.1"/>
</dbReference>
<evidence type="ECO:0000313" key="2">
    <source>
        <dbReference type="EMBL" id="NMR21067.1"/>
    </source>
</evidence>
<accession>A0A7Y0M258</accession>
<keyword evidence="1" id="KW-0812">Transmembrane</keyword>
<name>A0A7Y0M258_CELFI</name>
<dbReference type="AlphaFoldDB" id="A0A7Y0M258"/>
<feature type="transmembrane region" description="Helical" evidence="1">
    <location>
        <begin position="20"/>
        <end position="37"/>
    </location>
</feature>
<keyword evidence="1" id="KW-1133">Transmembrane helix</keyword>
<dbReference type="EMBL" id="JABCJJ010000023">
    <property type="protein sequence ID" value="NMR21067.1"/>
    <property type="molecule type" value="Genomic_DNA"/>
</dbReference>
<comment type="caution">
    <text evidence="2">The sequence shown here is derived from an EMBL/GenBank/DDBJ whole genome shotgun (WGS) entry which is preliminary data.</text>
</comment>
<dbReference type="Proteomes" id="UP000562124">
    <property type="component" value="Unassembled WGS sequence"/>
</dbReference>
<evidence type="ECO:0000256" key="1">
    <source>
        <dbReference type="SAM" id="Phobius"/>
    </source>
</evidence>
<protein>
    <submittedName>
        <fullName evidence="2">Uncharacterized protein</fullName>
    </submittedName>
</protein>
<gene>
    <name evidence="2" type="ORF">HIR71_12690</name>
</gene>
<feature type="transmembrane region" description="Helical" evidence="1">
    <location>
        <begin position="43"/>
        <end position="59"/>
    </location>
</feature>
<keyword evidence="1" id="KW-0472">Membrane</keyword>
<reference evidence="2 3" key="1">
    <citation type="submission" date="2020-04" db="EMBL/GenBank/DDBJ databases">
        <title>Sequencing and Assembly of C. fimi.</title>
        <authorList>
            <person name="Ramsey A.R."/>
        </authorList>
    </citation>
    <scope>NUCLEOTIDE SEQUENCE [LARGE SCALE GENOMIC DNA]</scope>
    <source>
        <strain evidence="2 3">SB</strain>
    </source>
</reference>
<sequence length="86" mass="9224">MTRWHDPTPALRSTPWRSALSTVATVVVAIVAVALYGAGAHGLLWAVMGVYVAVLYVVAGEMETRDILRAASQEPSPDDQRAPTPH</sequence>
<organism evidence="2 3">
    <name type="scientific">Cellulomonas fimi</name>
    <dbReference type="NCBI Taxonomy" id="1708"/>
    <lineage>
        <taxon>Bacteria</taxon>
        <taxon>Bacillati</taxon>
        <taxon>Actinomycetota</taxon>
        <taxon>Actinomycetes</taxon>
        <taxon>Micrococcales</taxon>
        <taxon>Cellulomonadaceae</taxon>
        <taxon>Cellulomonas</taxon>
    </lineage>
</organism>
<proteinExistence type="predicted"/>
<evidence type="ECO:0000313" key="3">
    <source>
        <dbReference type="Proteomes" id="UP000562124"/>
    </source>
</evidence>